<keyword evidence="2" id="KW-1185">Reference proteome</keyword>
<comment type="caution">
    <text evidence="1">The sequence shown here is derived from an EMBL/GenBank/DDBJ whole genome shotgun (WGS) entry which is preliminary data.</text>
</comment>
<reference evidence="1" key="1">
    <citation type="submission" date="2020-06" db="EMBL/GenBank/DDBJ databases">
        <authorList>
            <consortium name="Plant Systems Biology data submission"/>
        </authorList>
    </citation>
    <scope>NUCLEOTIDE SEQUENCE</scope>
    <source>
        <strain evidence="1">D6</strain>
    </source>
</reference>
<gene>
    <name evidence="1" type="ORF">SEMRO_506_G156311.1</name>
</gene>
<evidence type="ECO:0000313" key="1">
    <source>
        <dbReference type="EMBL" id="CAB9511843.1"/>
    </source>
</evidence>
<dbReference type="Proteomes" id="UP001153069">
    <property type="component" value="Unassembled WGS sequence"/>
</dbReference>
<dbReference type="EMBL" id="CAICTM010000505">
    <property type="protein sequence ID" value="CAB9511843.1"/>
    <property type="molecule type" value="Genomic_DNA"/>
</dbReference>
<name>A0A9N8HIK3_9STRA</name>
<evidence type="ECO:0000313" key="2">
    <source>
        <dbReference type="Proteomes" id="UP001153069"/>
    </source>
</evidence>
<accession>A0A9N8HIK3</accession>
<sequence>MGALSSKWQFESIPEGIDSVIPIWSPPPSSGNVEFALSKYVKEYIATTLHTCAQGYSLAVDTSGRKLILKSGENTLAMAKRFGESFRIFRLHPNYEGQQPCGKLRRANNAPLYFHSSVKRQHKIHYGKKRGIPVFSGWESMRCIELNREPKTLLRKLALIPNQERSWPSGSTTESKTMLKSFGMQNPQLRTLV</sequence>
<dbReference type="AlphaFoldDB" id="A0A9N8HIK3"/>
<organism evidence="1 2">
    <name type="scientific">Seminavis robusta</name>
    <dbReference type="NCBI Taxonomy" id="568900"/>
    <lineage>
        <taxon>Eukaryota</taxon>
        <taxon>Sar</taxon>
        <taxon>Stramenopiles</taxon>
        <taxon>Ochrophyta</taxon>
        <taxon>Bacillariophyta</taxon>
        <taxon>Bacillariophyceae</taxon>
        <taxon>Bacillariophycidae</taxon>
        <taxon>Naviculales</taxon>
        <taxon>Naviculaceae</taxon>
        <taxon>Seminavis</taxon>
    </lineage>
</organism>
<proteinExistence type="predicted"/>
<protein>
    <submittedName>
        <fullName evidence="1">Uncharacterized protein</fullName>
    </submittedName>
</protein>